<dbReference type="Gene3D" id="3.40.30.10">
    <property type="entry name" value="Glutaredoxin"/>
    <property type="match status" value="1"/>
</dbReference>
<dbReference type="Pfam" id="PF13462">
    <property type="entry name" value="Thioredoxin_4"/>
    <property type="match status" value="1"/>
</dbReference>
<sequence length="192" mass="21706">MNSIATNFPADMGGPAPTIELTEFGDFTCGQCRRSRSLLSSVVSAFDGRVRYTYRHFPNERSDASRMAALAAEAARRQEQFWPMYQALFTLPTITRTTLSMLAISLGLQYHQFLTDLDDEDLHHRIEADRRDGHQLGVMTTPALFVDGHRFYGKMTLSRLAPLIQSHLSRHAQPVLSKVDVARGMIYWGRGE</sequence>
<feature type="domain" description="Thioredoxin-like fold" evidence="6">
    <location>
        <begin position="13"/>
        <end position="165"/>
    </location>
</feature>
<accession>A0A2K8YU88</accession>
<keyword evidence="2" id="KW-0732">Signal</keyword>
<evidence type="ECO:0000313" key="7">
    <source>
        <dbReference type="EMBL" id="AUD01144.1"/>
    </source>
</evidence>
<dbReference type="OrthoDB" id="117402at2"/>
<proteinExistence type="inferred from homology"/>
<dbReference type="PANTHER" id="PTHR13887">
    <property type="entry name" value="GLUTATHIONE S-TRANSFERASE KAPPA"/>
    <property type="match status" value="1"/>
</dbReference>
<name>A0A2K8YU88_9BACT</name>
<comment type="similarity">
    <text evidence="1">Belongs to the thioredoxin family. DsbA subfamily.</text>
</comment>
<organism evidence="7 8">
    <name type="scientific">Spirosoma pollinicola</name>
    <dbReference type="NCBI Taxonomy" id="2057025"/>
    <lineage>
        <taxon>Bacteria</taxon>
        <taxon>Pseudomonadati</taxon>
        <taxon>Bacteroidota</taxon>
        <taxon>Cytophagia</taxon>
        <taxon>Cytophagales</taxon>
        <taxon>Cytophagaceae</taxon>
        <taxon>Spirosoma</taxon>
    </lineage>
</organism>
<dbReference type="EMBL" id="CP025096">
    <property type="protein sequence ID" value="AUD01144.1"/>
    <property type="molecule type" value="Genomic_DNA"/>
</dbReference>
<dbReference type="GO" id="GO:0016491">
    <property type="term" value="F:oxidoreductase activity"/>
    <property type="evidence" value="ECO:0007669"/>
    <property type="project" value="UniProtKB-KW"/>
</dbReference>
<dbReference type="KEGG" id="spir:CWM47_04520"/>
<dbReference type="SUPFAM" id="SSF52833">
    <property type="entry name" value="Thioredoxin-like"/>
    <property type="match status" value="1"/>
</dbReference>
<dbReference type="InterPro" id="IPR036249">
    <property type="entry name" value="Thioredoxin-like_sf"/>
</dbReference>
<keyword evidence="8" id="KW-1185">Reference proteome</keyword>
<dbReference type="Proteomes" id="UP000232883">
    <property type="component" value="Chromosome"/>
</dbReference>
<gene>
    <name evidence="7" type="ORF">CWM47_04520</name>
</gene>
<dbReference type="AlphaFoldDB" id="A0A2K8YU88"/>
<evidence type="ECO:0000259" key="6">
    <source>
        <dbReference type="Pfam" id="PF13462"/>
    </source>
</evidence>
<evidence type="ECO:0000256" key="3">
    <source>
        <dbReference type="ARBA" id="ARBA00023002"/>
    </source>
</evidence>
<dbReference type="InterPro" id="IPR012336">
    <property type="entry name" value="Thioredoxin-like_fold"/>
</dbReference>
<keyword evidence="4" id="KW-1015">Disulfide bond</keyword>
<protein>
    <recommendedName>
        <fullName evidence="6">Thioredoxin-like fold domain-containing protein</fullName>
    </recommendedName>
</protein>
<evidence type="ECO:0000256" key="1">
    <source>
        <dbReference type="ARBA" id="ARBA00005791"/>
    </source>
</evidence>
<evidence type="ECO:0000313" key="8">
    <source>
        <dbReference type="Proteomes" id="UP000232883"/>
    </source>
</evidence>
<evidence type="ECO:0000256" key="5">
    <source>
        <dbReference type="ARBA" id="ARBA00023284"/>
    </source>
</evidence>
<evidence type="ECO:0000256" key="4">
    <source>
        <dbReference type="ARBA" id="ARBA00023157"/>
    </source>
</evidence>
<dbReference type="PANTHER" id="PTHR13887:SF14">
    <property type="entry name" value="DISULFIDE BOND FORMATION PROTEIN D"/>
    <property type="match status" value="1"/>
</dbReference>
<reference evidence="7 8" key="1">
    <citation type="submission" date="2017-11" db="EMBL/GenBank/DDBJ databases">
        <title>Taxonomic description and genome sequences of Spirosoma HA7 sp. nov., isolated from pollen microhabitat of Corylus avellana.</title>
        <authorList>
            <person name="Ambika Manirajan B."/>
            <person name="Suarez C."/>
            <person name="Ratering S."/>
            <person name="Geissler-Plaum R."/>
            <person name="Cardinale M."/>
            <person name="Sylvia S."/>
        </authorList>
    </citation>
    <scope>NUCLEOTIDE SEQUENCE [LARGE SCALE GENOMIC DNA]</scope>
    <source>
        <strain evidence="7 8">HA7</strain>
    </source>
</reference>
<keyword evidence="3" id="KW-0560">Oxidoreductase</keyword>
<keyword evidence="5" id="KW-0676">Redox-active center</keyword>
<evidence type="ECO:0000256" key="2">
    <source>
        <dbReference type="ARBA" id="ARBA00022729"/>
    </source>
</evidence>
<dbReference type="RefSeq" id="WP_100986615.1">
    <property type="nucleotide sequence ID" value="NZ_CP025096.1"/>
</dbReference>